<dbReference type="Pfam" id="PF01523">
    <property type="entry name" value="PmbA_TldD_1st"/>
    <property type="match status" value="1"/>
</dbReference>
<dbReference type="GO" id="GO:0008237">
    <property type="term" value="F:metallopeptidase activity"/>
    <property type="evidence" value="ECO:0007669"/>
    <property type="project" value="UniProtKB-KW"/>
</dbReference>
<dbReference type="InterPro" id="IPR045569">
    <property type="entry name" value="Metalloprtase-TldD/E_C"/>
</dbReference>
<protein>
    <recommendedName>
        <fullName evidence="8">Peptidase U62 modulator of DNA gyrase</fullName>
    </recommendedName>
</protein>
<keyword evidence="3" id="KW-0378">Hydrolase</keyword>
<evidence type="ECO:0000313" key="7">
    <source>
        <dbReference type="EMBL" id="SVA21956.1"/>
    </source>
</evidence>
<dbReference type="AlphaFoldDB" id="A0A381U128"/>
<name>A0A381U128_9ZZZZ</name>
<evidence type="ECO:0000256" key="3">
    <source>
        <dbReference type="ARBA" id="ARBA00022801"/>
    </source>
</evidence>
<dbReference type="GO" id="GO:0006508">
    <property type="term" value="P:proteolysis"/>
    <property type="evidence" value="ECO:0007669"/>
    <property type="project" value="UniProtKB-KW"/>
</dbReference>
<organism evidence="7">
    <name type="scientific">marine metagenome</name>
    <dbReference type="NCBI Taxonomy" id="408172"/>
    <lineage>
        <taxon>unclassified sequences</taxon>
        <taxon>metagenomes</taxon>
        <taxon>ecological metagenomes</taxon>
    </lineage>
</organism>
<evidence type="ECO:0008006" key="8">
    <source>
        <dbReference type="Google" id="ProtNLM"/>
    </source>
</evidence>
<feature type="domain" description="Metalloprotease TldD/E C-terminal" evidence="6">
    <location>
        <begin position="232"/>
        <end position="458"/>
    </location>
</feature>
<evidence type="ECO:0000259" key="5">
    <source>
        <dbReference type="Pfam" id="PF01523"/>
    </source>
</evidence>
<dbReference type="Pfam" id="PF19289">
    <property type="entry name" value="PmbA_TldD_3rd"/>
    <property type="match status" value="1"/>
</dbReference>
<feature type="domain" description="Metalloprotease TldD/E N-terminal" evidence="5">
    <location>
        <begin position="19"/>
        <end position="80"/>
    </location>
</feature>
<proteinExistence type="inferred from homology"/>
<dbReference type="InterPro" id="IPR002510">
    <property type="entry name" value="Metalloprtase-TldD/E_N"/>
</dbReference>
<reference evidence="7" key="1">
    <citation type="submission" date="2018-05" db="EMBL/GenBank/DDBJ databases">
        <authorList>
            <person name="Lanie J.A."/>
            <person name="Ng W.-L."/>
            <person name="Kazmierczak K.M."/>
            <person name="Andrzejewski T.M."/>
            <person name="Davidsen T.M."/>
            <person name="Wayne K.J."/>
            <person name="Tettelin H."/>
            <person name="Glass J.I."/>
            <person name="Rusch D."/>
            <person name="Podicherti R."/>
            <person name="Tsui H.-C.T."/>
            <person name="Winkler M.E."/>
        </authorList>
    </citation>
    <scope>NUCLEOTIDE SEQUENCE</scope>
</reference>
<dbReference type="Gene3D" id="3.30.2290.10">
    <property type="entry name" value="PmbA/TldD superfamily"/>
    <property type="match status" value="1"/>
</dbReference>
<keyword evidence="2" id="KW-0645">Protease</keyword>
<dbReference type="GO" id="GO:0005829">
    <property type="term" value="C:cytosol"/>
    <property type="evidence" value="ECO:0007669"/>
    <property type="project" value="TreeGrafter"/>
</dbReference>
<dbReference type="InterPro" id="IPR051463">
    <property type="entry name" value="Peptidase_U62_metallo"/>
</dbReference>
<dbReference type="PANTHER" id="PTHR30624:SF0">
    <property type="entry name" value="METALLOPROTEASE SLR0863"/>
    <property type="match status" value="1"/>
</dbReference>
<accession>A0A381U128</accession>
<sequence>MNIPHDISQYNHHFRDYTELRVQENRVTRISLTNGDVTGNVSSAQSGVSARVFKDGNWGFSSAPEFNDDSVGRVVKSSTENVQFMNLKNTSRCGLILPDTLGEYEMDFATKKPRENQKYWVDFAREVDGYLEKKFPELLSRNVMVAGTDMEKSLSTSDGSKSYSMTPRSFLVVTVAIEKDGNPVNLYEFFGGLGQMEDNLLSPSDFLPKLDDLVSRLKQKADGVFPKAGLQNVIMDADLAGILAHEAIGHTTEADLVLGGSVAGDLMGQEVVSPLITLIDYANTFDDKTCPVPVYVDDEGTPSKDTVIIKDGVLKNFMHNKESAQHFETQPDGNARAYAFSDEPLIRMRNTAFVPGTNSLKDMISSIDDGYYLTKSSNGQADSTSEFMFGIAMGYEIKNGKIGRAIKETTISGIAFDVLKTVDMISEEMSWSAGGMCGKKQWIPVGMGGPAIKCKVNIGGR</sequence>
<dbReference type="InterPro" id="IPR035068">
    <property type="entry name" value="TldD/PmbA_N"/>
</dbReference>
<evidence type="ECO:0000256" key="1">
    <source>
        <dbReference type="ARBA" id="ARBA00005836"/>
    </source>
</evidence>
<comment type="similarity">
    <text evidence="1">Belongs to the peptidase U62 family.</text>
</comment>
<evidence type="ECO:0000259" key="6">
    <source>
        <dbReference type="Pfam" id="PF19289"/>
    </source>
</evidence>
<keyword evidence="4" id="KW-0482">Metalloprotease</keyword>
<gene>
    <name evidence="7" type="ORF">METZ01_LOCUS74810</name>
</gene>
<dbReference type="PANTHER" id="PTHR30624">
    <property type="entry name" value="UNCHARACTERIZED PROTEIN TLDD AND PMBA"/>
    <property type="match status" value="1"/>
</dbReference>
<dbReference type="InterPro" id="IPR036059">
    <property type="entry name" value="TldD/PmbA_sf"/>
</dbReference>
<dbReference type="EMBL" id="UINC01005538">
    <property type="protein sequence ID" value="SVA21956.1"/>
    <property type="molecule type" value="Genomic_DNA"/>
</dbReference>
<evidence type="ECO:0000256" key="2">
    <source>
        <dbReference type="ARBA" id="ARBA00022670"/>
    </source>
</evidence>
<dbReference type="SUPFAM" id="SSF111283">
    <property type="entry name" value="Putative modulator of DNA gyrase, PmbA/TldD"/>
    <property type="match status" value="1"/>
</dbReference>
<evidence type="ECO:0000256" key="4">
    <source>
        <dbReference type="ARBA" id="ARBA00023049"/>
    </source>
</evidence>